<gene>
    <name evidence="1" type="ORF">M6D89_04210</name>
</gene>
<organism evidence="1 2">
    <name type="scientific">Gilvimarinus xylanilyticus</name>
    <dbReference type="NCBI Taxonomy" id="2944139"/>
    <lineage>
        <taxon>Bacteria</taxon>
        <taxon>Pseudomonadati</taxon>
        <taxon>Pseudomonadota</taxon>
        <taxon>Gammaproteobacteria</taxon>
        <taxon>Cellvibrionales</taxon>
        <taxon>Cellvibrionaceae</taxon>
        <taxon>Gilvimarinus</taxon>
    </lineage>
</organism>
<proteinExistence type="predicted"/>
<dbReference type="EMBL" id="JAMFTH010000001">
    <property type="protein sequence ID" value="MCP8898498.1"/>
    <property type="molecule type" value="Genomic_DNA"/>
</dbReference>
<reference evidence="1" key="1">
    <citation type="submission" date="2022-05" db="EMBL/GenBank/DDBJ databases">
        <authorList>
            <person name="Sun H.-N."/>
        </authorList>
    </citation>
    <scope>NUCLEOTIDE SEQUENCE</scope>
    <source>
        <strain evidence="1">HB14</strain>
    </source>
</reference>
<accession>A0A9X2KT77</accession>
<sequence>MEKNTAALSISQAYWQQPMDTGMLGCRLQTQARKHLQKKCWALAVKDYAAALEVADTMLADPVTQKFAIERYLRAALELIYALRKHKPDTDLSELIETVKHRLQPLLAPLPVEVMIAPLIDVAFSPIRDVDEWIDMLLHDDNPDRSVAH</sequence>
<name>A0A9X2KT77_9GAMM</name>
<keyword evidence="2" id="KW-1185">Reference proteome</keyword>
<evidence type="ECO:0000313" key="1">
    <source>
        <dbReference type="EMBL" id="MCP8898498.1"/>
    </source>
</evidence>
<dbReference type="RefSeq" id="WP_253966774.1">
    <property type="nucleotide sequence ID" value="NZ_JAMFTH010000001.1"/>
</dbReference>
<evidence type="ECO:0000313" key="2">
    <source>
        <dbReference type="Proteomes" id="UP001139319"/>
    </source>
</evidence>
<dbReference type="Proteomes" id="UP001139319">
    <property type="component" value="Unassembled WGS sequence"/>
</dbReference>
<comment type="caution">
    <text evidence="1">The sequence shown here is derived from an EMBL/GenBank/DDBJ whole genome shotgun (WGS) entry which is preliminary data.</text>
</comment>
<protein>
    <submittedName>
        <fullName evidence="1">Uncharacterized protein</fullName>
    </submittedName>
</protein>
<reference evidence="1" key="2">
    <citation type="submission" date="2023-01" db="EMBL/GenBank/DDBJ databases">
        <title>Gilvimarinus xylanilyticus HB14 isolated from Caulerpa lentillifera aquaculture base in Hainan, China.</title>
        <authorList>
            <person name="Zhang Y.-J."/>
        </authorList>
    </citation>
    <scope>NUCLEOTIDE SEQUENCE</scope>
    <source>
        <strain evidence="1">HB14</strain>
    </source>
</reference>
<dbReference type="AlphaFoldDB" id="A0A9X2KT77"/>